<gene>
    <name evidence="3" type="ORF">ACFY1D_08865</name>
</gene>
<feature type="chain" id="PRO_5045459216" evidence="2">
    <location>
        <begin position="29"/>
        <end position="263"/>
    </location>
</feature>
<feature type="region of interest" description="Disordered" evidence="1">
    <location>
        <begin position="29"/>
        <end position="53"/>
    </location>
</feature>
<dbReference type="EMBL" id="JBIAWJ010000003">
    <property type="protein sequence ID" value="MFF4521544.1"/>
    <property type="molecule type" value="Genomic_DNA"/>
</dbReference>
<name>A0ABW6UDV2_9ACTN</name>
<comment type="caution">
    <text evidence="3">The sequence shown here is derived from an EMBL/GenBank/DDBJ whole genome shotgun (WGS) entry which is preliminary data.</text>
</comment>
<dbReference type="Proteomes" id="UP001602058">
    <property type="component" value="Unassembled WGS sequence"/>
</dbReference>
<keyword evidence="2" id="KW-0732">Signal</keyword>
<reference evidence="3 4" key="1">
    <citation type="submission" date="2024-10" db="EMBL/GenBank/DDBJ databases">
        <title>The Natural Products Discovery Center: Release of the First 8490 Sequenced Strains for Exploring Actinobacteria Biosynthetic Diversity.</title>
        <authorList>
            <person name="Kalkreuter E."/>
            <person name="Kautsar S.A."/>
            <person name="Yang D."/>
            <person name="Bader C.D."/>
            <person name="Teijaro C.N."/>
            <person name="Fluegel L."/>
            <person name="Davis C.M."/>
            <person name="Simpson J.R."/>
            <person name="Lauterbach L."/>
            <person name="Steele A.D."/>
            <person name="Gui C."/>
            <person name="Meng S."/>
            <person name="Li G."/>
            <person name="Viehrig K."/>
            <person name="Ye F."/>
            <person name="Su P."/>
            <person name="Kiefer A.F."/>
            <person name="Nichols A."/>
            <person name="Cepeda A.J."/>
            <person name="Yan W."/>
            <person name="Fan B."/>
            <person name="Jiang Y."/>
            <person name="Adhikari A."/>
            <person name="Zheng C.-J."/>
            <person name="Schuster L."/>
            <person name="Cowan T.M."/>
            <person name="Smanski M.J."/>
            <person name="Chevrette M.G."/>
            <person name="De Carvalho L.P.S."/>
            <person name="Shen B."/>
        </authorList>
    </citation>
    <scope>NUCLEOTIDE SEQUENCE [LARGE SCALE GENOMIC DNA]</scope>
    <source>
        <strain evidence="3 4">NPDC001390</strain>
    </source>
</reference>
<evidence type="ECO:0000256" key="2">
    <source>
        <dbReference type="SAM" id="SignalP"/>
    </source>
</evidence>
<keyword evidence="4" id="KW-1185">Reference proteome</keyword>
<evidence type="ECO:0000313" key="4">
    <source>
        <dbReference type="Proteomes" id="UP001602058"/>
    </source>
</evidence>
<accession>A0ABW6UDV2</accession>
<sequence>MRKRTRRAAAVATTAAALLGLAAPGAVADEGRLPDPAPGGPHRPYEPDVTGPRNIDTLSAAITPDGGTAHGVRVAFDRTSRAEPAGPPAAARRFVFLFDASLRLRPDSFPTCARTTIEQHGVHACPQGSRIGRGTSHLYPEGTAEVYAFNARHPGGTRGALVVIPAGGTILELTWERVTPHYQRAGYRWALDEILPPTATPPDQRVGTRRFELTWGATRRTGEGRPVSFAETTARPGAALGIGLWSEFVTGQTVLPETTAVRP</sequence>
<feature type="signal peptide" evidence="2">
    <location>
        <begin position="1"/>
        <end position="28"/>
    </location>
</feature>
<evidence type="ECO:0000313" key="3">
    <source>
        <dbReference type="EMBL" id="MFF4521544.1"/>
    </source>
</evidence>
<protein>
    <submittedName>
        <fullName evidence="3">Uncharacterized protein</fullName>
    </submittedName>
</protein>
<proteinExistence type="predicted"/>
<organism evidence="3 4">
    <name type="scientific">Streptomyces bluensis</name>
    <dbReference type="NCBI Taxonomy" id="33897"/>
    <lineage>
        <taxon>Bacteria</taxon>
        <taxon>Bacillati</taxon>
        <taxon>Actinomycetota</taxon>
        <taxon>Actinomycetes</taxon>
        <taxon>Kitasatosporales</taxon>
        <taxon>Streptomycetaceae</taxon>
        <taxon>Streptomyces</taxon>
    </lineage>
</organism>
<dbReference type="RefSeq" id="WP_387884930.1">
    <property type="nucleotide sequence ID" value="NZ_JBIAWJ010000003.1"/>
</dbReference>
<evidence type="ECO:0000256" key="1">
    <source>
        <dbReference type="SAM" id="MobiDB-lite"/>
    </source>
</evidence>